<reference evidence="1" key="1">
    <citation type="journal article" date="2023" name="Front. Mar. Sci.">
        <title>A new Merluccius polli reference genome to investigate the effects of global change in West African waters.</title>
        <authorList>
            <person name="Mateo J.L."/>
            <person name="Blanco-Fernandez C."/>
            <person name="Garcia-Vazquez E."/>
            <person name="Machado-Schiaffino G."/>
        </authorList>
    </citation>
    <scope>NUCLEOTIDE SEQUENCE</scope>
    <source>
        <strain evidence="1">C29</strain>
        <tissue evidence="1">Fin</tissue>
    </source>
</reference>
<keyword evidence="2" id="KW-1185">Reference proteome</keyword>
<dbReference type="EMBL" id="JAOPHQ010002560">
    <property type="protein sequence ID" value="KAK0146736.1"/>
    <property type="molecule type" value="Genomic_DNA"/>
</dbReference>
<sequence>MEKVTGWPSIKAEDTKALKAYGLFLRECSNAMDDLQYLEELIMPANRKILSQSVQTQRQVESKGM</sequence>
<comment type="caution">
    <text evidence="1">The sequence shown here is derived from an EMBL/GenBank/DDBJ whole genome shotgun (WGS) entry which is preliminary data.</text>
</comment>
<dbReference type="AlphaFoldDB" id="A0AA47P198"/>
<evidence type="ECO:0000313" key="1">
    <source>
        <dbReference type="EMBL" id="KAK0146736.1"/>
    </source>
</evidence>
<proteinExistence type="predicted"/>
<dbReference type="Proteomes" id="UP001174136">
    <property type="component" value="Unassembled WGS sequence"/>
</dbReference>
<evidence type="ECO:0000313" key="2">
    <source>
        <dbReference type="Proteomes" id="UP001174136"/>
    </source>
</evidence>
<gene>
    <name evidence="1" type="ORF">N1851_013943</name>
</gene>
<protein>
    <submittedName>
        <fullName evidence="1">Uncharacterized protein</fullName>
    </submittedName>
</protein>
<name>A0AA47P198_MERPO</name>
<organism evidence="1 2">
    <name type="scientific">Merluccius polli</name>
    <name type="common">Benguela hake</name>
    <name type="synonym">Merluccius cadenati</name>
    <dbReference type="NCBI Taxonomy" id="89951"/>
    <lineage>
        <taxon>Eukaryota</taxon>
        <taxon>Metazoa</taxon>
        <taxon>Chordata</taxon>
        <taxon>Craniata</taxon>
        <taxon>Vertebrata</taxon>
        <taxon>Euteleostomi</taxon>
        <taxon>Actinopterygii</taxon>
        <taxon>Neopterygii</taxon>
        <taxon>Teleostei</taxon>
        <taxon>Neoteleostei</taxon>
        <taxon>Acanthomorphata</taxon>
        <taxon>Zeiogadaria</taxon>
        <taxon>Gadariae</taxon>
        <taxon>Gadiformes</taxon>
        <taxon>Gadoidei</taxon>
        <taxon>Merlucciidae</taxon>
        <taxon>Merluccius</taxon>
    </lineage>
</organism>
<accession>A0AA47P198</accession>